<evidence type="ECO:0008006" key="3">
    <source>
        <dbReference type="Google" id="ProtNLM"/>
    </source>
</evidence>
<evidence type="ECO:0000313" key="2">
    <source>
        <dbReference type="Proteomes" id="UP000274922"/>
    </source>
</evidence>
<gene>
    <name evidence="1" type="ORF">CXG81DRAFT_26601</name>
</gene>
<keyword evidence="2" id="KW-1185">Reference proteome</keyword>
<sequence length="360" mass="37033">MAASPVAAAAAAAGAAGAMSMKTTRIALADWCHRAGLGRGGTKRELARRLYAHLAGYGGAVSVATASAGLALAHDHLAVALVAPATRTPSAAQMSPAAAEAPYAFLAPLRQYGPFTMTHMAMQPTGLRLTGGAAWAPETAARPLRAALRALPLGGTVVAVPRQPVPVGAAAGYRLRRVAAEAMLFAMLHEWQLAAAAAAAATSRPAHAETTAWPAPVAVRSMTAPSLRHFFDLNGRDAVRSLDEPGDDPDAHGIAAVSADAAPLTSPSMRRSLRKRQAVGTVNLLIDNGLLVADADAARLEQWEWCMGPPDAMADAILAALAQWCWLAAHSAIRAEIGPLDRLAAIAAGPPNGARARRGL</sequence>
<accession>A0A4P9X689</accession>
<organism evidence="1 2">
    <name type="scientific">Caulochytrium protostelioides</name>
    <dbReference type="NCBI Taxonomy" id="1555241"/>
    <lineage>
        <taxon>Eukaryota</taxon>
        <taxon>Fungi</taxon>
        <taxon>Fungi incertae sedis</taxon>
        <taxon>Chytridiomycota</taxon>
        <taxon>Chytridiomycota incertae sedis</taxon>
        <taxon>Chytridiomycetes</taxon>
        <taxon>Caulochytriales</taxon>
        <taxon>Caulochytriaceae</taxon>
        <taxon>Caulochytrium</taxon>
    </lineage>
</organism>
<dbReference type="EMBL" id="ML014203">
    <property type="protein sequence ID" value="RKP00696.1"/>
    <property type="molecule type" value="Genomic_DNA"/>
</dbReference>
<evidence type="ECO:0000313" key="1">
    <source>
        <dbReference type="EMBL" id="RKP00696.1"/>
    </source>
</evidence>
<dbReference type="Proteomes" id="UP000274922">
    <property type="component" value="Unassembled WGS sequence"/>
</dbReference>
<dbReference type="AlphaFoldDB" id="A0A4P9X689"/>
<protein>
    <recommendedName>
        <fullName evidence="3">SAP domain-containing protein</fullName>
    </recommendedName>
</protein>
<proteinExistence type="predicted"/>
<name>A0A4P9X689_9FUNG</name>
<reference evidence="2" key="1">
    <citation type="journal article" date="2018" name="Nat. Microbiol.">
        <title>Leveraging single-cell genomics to expand the fungal tree of life.</title>
        <authorList>
            <person name="Ahrendt S.R."/>
            <person name="Quandt C.A."/>
            <person name="Ciobanu D."/>
            <person name="Clum A."/>
            <person name="Salamov A."/>
            <person name="Andreopoulos B."/>
            <person name="Cheng J.F."/>
            <person name="Woyke T."/>
            <person name="Pelin A."/>
            <person name="Henrissat B."/>
            <person name="Reynolds N.K."/>
            <person name="Benny G.L."/>
            <person name="Smith M.E."/>
            <person name="James T.Y."/>
            <person name="Grigoriev I.V."/>
        </authorList>
    </citation>
    <scope>NUCLEOTIDE SEQUENCE [LARGE SCALE GENOMIC DNA]</scope>
    <source>
        <strain evidence="2">ATCC 52028</strain>
    </source>
</reference>